<dbReference type="InParanoid" id="A8PV02"/>
<keyword evidence="8" id="KW-0732">Signal</keyword>
<protein>
    <recommendedName>
        <fullName evidence="8">Dolichyl-diphosphooligosaccharide--protein glycosyltransferase subunit WBP1</fullName>
        <shortName evidence="8">Oligosaccharyl transferase subunit WBP1</shortName>
    </recommendedName>
</protein>
<evidence type="ECO:0000256" key="8">
    <source>
        <dbReference type="RuleBase" id="RU361142"/>
    </source>
</evidence>
<evidence type="ECO:0000256" key="4">
    <source>
        <dbReference type="ARBA" id="ARBA00022692"/>
    </source>
</evidence>
<comment type="pathway">
    <text evidence="2 8">Protein modification; protein glycosylation.</text>
</comment>
<feature type="domain" description="OST48 N-terminal" evidence="9">
    <location>
        <begin position="27"/>
        <end position="307"/>
    </location>
</feature>
<feature type="signal peptide" evidence="8">
    <location>
        <begin position="1"/>
        <end position="19"/>
    </location>
</feature>
<dbReference type="GO" id="GO:0018279">
    <property type="term" value="P:protein N-linked glycosylation via asparagine"/>
    <property type="evidence" value="ECO:0007669"/>
    <property type="project" value="UniProtKB-UniRule"/>
</dbReference>
<accession>A8PV02</accession>
<evidence type="ECO:0000259" key="9">
    <source>
        <dbReference type="Pfam" id="PF03345"/>
    </source>
</evidence>
<name>A8PV02_MALGO</name>
<sequence length="484" mass="53612">MQLIAYCLALLSSISVALALSATGSRVLAVVGEDPDAYSSFLGSLKERGYTTTSLTPEKVSETTLYKFGERMFDHAVILAPNMKQFPKGLEPSTLIDFLRDGGNLMVGLSPKLTESWRGFAREFGLEFGDRDTMLVDHFGYDAQMDRGDHTAVQVGGSRSSAPLDAGGIVPNELVFSKDTLSSQESFLYRGIAHWIGPSPLAFPLLLPPATSYQTDVPMITTSEVEGGWAAKGINKLEPLNAVENLLTGADAHSSDTKASLASAIQLRDNSARVMFVGSVEIMQNEIYAMEDRPIQRAVVDDLILWTFQEHGVLRVVRRAHERLRAGPEDLRPDYEEEPGVNKMYRIKDTVNYVLEVQQFENGAWRAVSQPLDLQLSAIMLDPYVTVPLLPEAGSNSTVYRAILGLPDRHGVFTLRVNWKRHGYTYIRADDVIPVRPFNHNEYPRMLSSSWPYVAGALSTMLGFSTFVALWLIMPLSKLSSKML</sequence>
<dbReference type="GeneID" id="5856522"/>
<dbReference type="PANTHER" id="PTHR10830">
    <property type="entry name" value="DOLICHYL-DIPHOSPHOOLIGOSACCHARIDE--PROTEIN GLYCOSYLTRANSFERASE 48 KDA SUBUNIT"/>
    <property type="match status" value="1"/>
</dbReference>
<dbReference type="OrthoDB" id="29105at2759"/>
<dbReference type="GO" id="GO:0008250">
    <property type="term" value="C:oligosaccharyltransferase complex"/>
    <property type="evidence" value="ECO:0007669"/>
    <property type="project" value="TreeGrafter"/>
</dbReference>
<reference evidence="11 12" key="1">
    <citation type="journal article" date="2007" name="Proc. Natl. Acad. Sci. U.S.A.">
        <title>Dandruff-associated Malassezia genomes reveal convergent and divergent virulence traits shared with plant and human fungal pathogens.</title>
        <authorList>
            <person name="Xu J."/>
            <person name="Saunders C.W."/>
            <person name="Hu P."/>
            <person name="Grant R.A."/>
            <person name="Boekhout T."/>
            <person name="Kuramae E.E."/>
            <person name="Kronstad J.W."/>
            <person name="Deangelis Y.M."/>
            <person name="Reeder N.L."/>
            <person name="Johnstone K.R."/>
            <person name="Leland M."/>
            <person name="Fieno A.M."/>
            <person name="Begley W.M."/>
            <person name="Sun Y."/>
            <person name="Lacey M.P."/>
            <person name="Chaudhary T."/>
            <person name="Keough T."/>
            <person name="Chu L."/>
            <person name="Sears R."/>
            <person name="Yuan B."/>
            <person name="Dawson T.L.Jr."/>
        </authorList>
    </citation>
    <scope>NUCLEOTIDE SEQUENCE [LARGE SCALE GENOMIC DNA]</scope>
    <source>
        <strain evidence="12">ATCC MYA-4612 / CBS 7966</strain>
    </source>
</reference>
<dbReference type="InterPro" id="IPR055457">
    <property type="entry name" value="OST48_N"/>
</dbReference>
<evidence type="ECO:0000259" key="10">
    <source>
        <dbReference type="Pfam" id="PF23358"/>
    </source>
</evidence>
<keyword evidence="5 8" id="KW-0256">Endoplasmic reticulum</keyword>
<dbReference type="InterPro" id="IPR055459">
    <property type="entry name" value="OST48_MD"/>
</dbReference>
<dbReference type="AlphaFoldDB" id="A8PV02"/>
<dbReference type="RefSeq" id="XP_001732216.1">
    <property type="nucleotide sequence ID" value="XM_001732164.1"/>
</dbReference>
<evidence type="ECO:0000256" key="3">
    <source>
        <dbReference type="ARBA" id="ARBA00008743"/>
    </source>
</evidence>
<comment type="caution">
    <text evidence="11">The sequence shown here is derived from an EMBL/GenBank/DDBJ whole genome shotgun (WGS) entry which is preliminary data.</text>
</comment>
<keyword evidence="12" id="KW-1185">Reference proteome</keyword>
<evidence type="ECO:0000256" key="6">
    <source>
        <dbReference type="ARBA" id="ARBA00022989"/>
    </source>
</evidence>
<proteinExistence type="inferred from homology"/>
<feature type="chain" id="PRO_5005122002" description="Dolichyl-diphosphooligosaccharide--protein glycosyltransferase subunit WBP1" evidence="8">
    <location>
        <begin position="20"/>
        <end position="484"/>
    </location>
</feature>
<evidence type="ECO:0000256" key="2">
    <source>
        <dbReference type="ARBA" id="ARBA00004922"/>
    </source>
</evidence>
<comment type="subunit">
    <text evidence="8">Component of the oligosaccharyltransferase (OST) complex.</text>
</comment>
<keyword evidence="6 8" id="KW-1133">Transmembrane helix</keyword>
<comment type="similarity">
    <text evidence="3 8">Belongs to the DDOST 48 kDa subunit family.</text>
</comment>
<evidence type="ECO:0000313" key="11">
    <source>
        <dbReference type="EMBL" id="EDP45002.1"/>
    </source>
</evidence>
<organism evidence="11 12">
    <name type="scientific">Malassezia globosa (strain ATCC MYA-4612 / CBS 7966)</name>
    <name type="common">Dandruff-associated fungus</name>
    <dbReference type="NCBI Taxonomy" id="425265"/>
    <lineage>
        <taxon>Eukaryota</taxon>
        <taxon>Fungi</taxon>
        <taxon>Dikarya</taxon>
        <taxon>Basidiomycota</taxon>
        <taxon>Ustilaginomycotina</taxon>
        <taxon>Malasseziomycetes</taxon>
        <taxon>Malasseziales</taxon>
        <taxon>Malasseziaceae</taxon>
        <taxon>Malassezia</taxon>
    </lineage>
</organism>
<dbReference type="Pfam" id="PF23358">
    <property type="entry name" value="OST48_MD"/>
    <property type="match status" value="1"/>
</dbReference>
<dbReference type="STRING" id="425265.A8PV02"/>
<dbReference type="KEGG" id="mgl:MGL_0809"/>
<dbReference type="EMBL" id="AAYY01000002">
    <property type="protein sequence ID" value="EDP45002.1"/>
    <property type="molecule type" value="Genomic_DNA"/>
</dbReference>
<evidence type="ECO:0000256" key="5">
    <source>
        <dbReference type="ARBA" id="ARBA00022824"/>
    </source>
</evidence>
<dbReference type="InterPro" id="IPR005013">
    <property type="entry name" value="DDOST_48_kDa_subunit"/>
</dbReference>
<comment type="function">
    <text evidence="8">Subunit of the oligosaccharyl transferase (OST) complex that catalyzes the initial transfer of a defined glycan (Glc(3)Man(9)GlcNAc(2) in eukaryotes) from the lipid carrier dolichol-pyrophosphate to an asparagine residue within an Asn-X-Ser/Thr consensus motif in nascent polypeptide chains, the first step in protein N-glycosylation. N-glycosylation occurs cotranslationally and the complex associates with the Sec61 complex at the channel-forming translocon complex that mediates protein translocation across the endoplasmic reticulum (ER).</text>
</comment>
<keyword evidence="4 8" id="KW-0812">Transmembrane</keyword>
<feature type="domain" description="OST48 middle" evidence="10">
    <location>
        <begin position="338"/>
        <end position="474"/>
    </location>
</feature>
<evidence type="ECO:0000256" key="1">
    <source>
        <dbReference type="ARBA" id="ARBA00004479"/>
    </source>
</evidence>
<feature type="transmembrane region" description="Helical" evidence="8">
    <location>
        <begin position="451"/>
        <end position="474"/>
    </location>
</feature>
<dbReference type="OMA" id="AHDEYPR"/>
<evidence type="ECO:0000256" key="7">
    <source>
        <dbReference type="ARBA" id="ARBA00023136"/>
    </source>
</evidence>
<dbReference type="PANTHER" id="PTHR10830:SF0">
    <property type="entry name" value="DOLICHYL-DIPHOSPHOOLIGOSACCHARIDE--PROTEIN GLYCOSYLTRANSFERASE 48 KDA SUBUNIT"/>
    <property type="match status" value="1"/>
</dbReference>
<dbReference type="Pfam" id="PF03345">
    <property type="entry name" value="OST48_N"/>
    <property type="match status" value="1"/>
</dbReference>
<gene>
    <name evidence="11" type="ORF">MGL_0809</name>
</gene>
<evidence type="ECO:0000313" key="12">
    <source>
        <dbReference type="Proteomes" id="UP000008837"/>
    </source>
</evidence>
<dbReference type="Proteomes" id="UP000008837">
    <property type="component" value="Unassembled WGS sequence"/>
</dbReference>
<dbReference type="FunCoup" id="A8PV02">
    <property type="interactions" value="455"/>
</dbReference>
<dbReference type="VEuPathDB" id="FungiDB:MGL_0809"/>
<comment type="subcellular location">
    <subcellularLocation>
        <location evidence="8">Endoplasmic reticulum membrane</location>
        <topology evidence="8">Single-pass type I membrane protein</topology>
    </subcellularLocation>
    <subcellularLocation>
        <location evidence="1">Membrane</location>
        <topology evidence="1">Single-pass type I membrane protein</topology>
    </subcellularLocation>
</comment>
<dbReference type="UniPathway" id="UPA00378"/>
<keyword evidence="7 8" id="KW-0472">Membrane</keyword>